<dbReference type="GO" id="GO:0098552">
    <property type="term" value="C:side of membrane"/>
    <property type="evidence" value="ECO:0007669"/>
    <property type="project" value="UniProtKB-KW"/>
</dbReference>
<accession>A0A1J0R9T4</accession>
<keyword evidence="4" id="KW-0336">GPI-anchor</keyword>
<feature type="compositionally biased region" description="Basic and acidic residues" evidence="8">
    <location>
        <begin position="416"/>
        <end position="426"/>
    </location>
</feature>
<evidence type="ECO:0000256" key="2">
    <source>
        <dbReference type="ARBA" id="ARBA00004609"/>
    </source>
</evidence>
<keyword evidence="7" id="KW-0449">Lipoprotein</keyword>
<dbReference type="Pfam" id="PF00913">
    <property type="entry name" value="Trypan_glycop"/>
    <property type="match status" value="1"/>
</dbReference>
<dbReference type="EMBL" id="KX700677">
    <property type="protein sequence ID" value="APD74633.1"/>
    <property type="molecule type" value="Genomic_DNA"/>
</dbReference>
<dbReference type="InterPro" id="IPR001812">
    <property type="entry name" value="Trypano_VSG_A_N_dom"/>
</dbReference>
<name>A0A1J0R9T4_9TRYP</name>
<reference evidence="12" key="1">
    <citation type="submission" date="2016-08" db="EMBL/GenBank/DDBJ databases">
        <title>VSG repertoire of Trypanosoma brucei EATRO 1125.</title>
        <authorList>
            <person name="Cross G.A."/>
        </authorList>
    </citation>
    <scope>NUCLEOTIDE SEQUENCE</scope>
    <source>
        <strain evidence="12">EATRO 1125</strain>
    </source>
</reference>
<evidence type="ECO:0000259" key="10">
    <source>
        <dbReference type="Pfam" id="PF00913"/>
    </source>
</evidence>
<organism evidence="12">
    <name type="scientific">Trypanosoma brucei</name>
    <dbReference type="NCBI Taxonomy" id="5691"/>
    <lineage>
        <taxon>Eukaryota</taxon>
        <taxon>Discoba</taxon>
        <taxon>Euglenozoa</taxon>
        <taxon>Kinetoplastea</taxon>
        <taxon>Metakinetoplastina</taxon>
        <taxon>Trypanosomatida</taxon>
        <taxon>Trypanosomatidae</taxon>
        <taxon>Trypanosoma</taxon>
    </lineage>
</organism>
<keyword evidence="5" id="KW-0472">Membrane</keyword>
<dbReference type="Pfam" id="PF10659">
    <property type="entry name" value="Trypan_glycop_C"/>
    <property type="match status" value="1"/>
</dbReference>
<feature type="chain" id="PRO_5013198690" evidence="9">
    <location>
        <begin position="34"/>
        <end position="515"/>
    </location>
</feature>
<feature type="region of interest" description="Disordered" evidence="8">
    <location>
        <begin position="396"/>
        <end position="426"/>
    </location>
</feature>
<dbReference type="GO" id="GO:0005886">
    <property type="term" value="C:plasma membrane"/>
    <property type="evidence" value="ECO:0007669"/>
    <property type="project" value="UniProtKB-SubCell"/>
</dbReference>
<evidence type="ECO:0000256" key="5">
    <source>
        <dbReference type="ARBA" id="ARBA00023136"/>
    </source>
</evidence>
<feature type="signal peptide" evidence="9">
    <location>
        <begin position="1"/>
        <end position="33"/>
    </location>
</feature>
<keyword evidence="9" id="KW-0732">Signal</keyword>
<evidence type="ECO:0000256" key="9">
    <source>
        <dbReference type="SAM" id="SignalP"/>
    </source>
</evidence>
<dbReference type="InterPro" id="IPR019609">
    <property type="entry name" value="Variant_surf_glycoprt_trypan_C"/>
</dbReference>
<dbReference type="GO" id="GO:0042783">
    <property type="term" value="P:symbiont-mediated evasion of host immune response"/>
    <property type="evidence" value="ECO:0007669"/>
    <property type="project" value="InterPro"/>
</dbReference>
<proteinExistence type="predicted"/>
<evidence type="ECO:0000256" key="3">
    <source>
        <dbReference type="ARBA" id="ARBA00022475"/>
    </source>
</evidence>
<comment type="function">
    <text evidence="1">VSG forms a coat on the surface of the parasite. The trypanosome evades the immune response of the host by expressing a series of antigenically distinct VSGs from an estimated 1000 VSG genes.</text>
</comment>
<dbReference type="VEuPathDB" id="TriTrypDB:Tb427_000230800"/>
<protein>
    <submittedName>
        <fullName evidence="12">Variant surface glycoprotein 1125.4101</fullName>
    </submittedName>
</protein>
<dbReference type="VEuPathDB" id="TriTrypDB:Tb1125.5.5510"/>
<evidence type="ECO:0000256" key="1">
    <source>
        <dbReference type="ARBA" id="ARBA00002523"/>
    </source>
</evidence>
<sequence>MPPPPRCSASVGGKYLVIAVALVELLLTKHVRAAQGGLKEAEWKPLCQLGIELRKAPALAMHQTQILKSSQQQQRKLAVILQLFLITGAEGDEIVAAAAAAVALAEEAATTAVALGDYAEKAIKSVTTTSALQGTIEEALNILHTGHTNGGTSFCLGDGTGSSAWSGKSGPTTCLTHRWETDASSKAVNPEVLDDKGFKTITGKTHNLAAGGRTATMCGFFKVGTLGTNAIPTGKTLQVANGIWTISADDNVVQENLATLTTSGTRVATSLQAAAHYDLLALNSDRIEATPEDETALLKKSDVQEKTKTKLKQLVKQRLPTATHAALQAEVDRIVKGKLYPTGTKIKDLITKAEGTKVPTPSGKLGETKKVSAFSSKTEIQDALIYKVMQLKQENKQLSDEKEKKEEPKSNNATPSDDKCKEHTQKGPCEKNGCNFDASKNDGEKCFPNSEAKEPANQEGKYVEMGSFSTCVGKGENECTVNCKWEETECKDSSFLVNKKSALSMAAAFMSLVVF</sequence>
<comment type="subcellular location">
    <subcellularLocation>
        <location evidence="2">Cell membrane</location>
        <topology evidence="2">Lipid-anchor</topology>
        <topology evidence="2">GPI-anchor</topology>
    </subcellularLocation>
</comment>
<feature type="domain" description="Trypanosome variant surface glycoprotein C-terminal" evidence="11">
    <location>
        <begin position="420"/>
        <end position="513"/>
    </location>
</feature>
<dbReference type="Gene3D" id="3.30.1680.40">
    <property type="match status" value="1"/>
</dbReference>
<feature type="domain" description="Trypanosome variant surface glycoprotein A-type N-terminal" evidence="10">
    <location>
        <begin position="22"/>
        <end position="386"/>
    </location>
</feature>
<keyword evidence="3" id="KW-1003">Cell membrane</keyword>
<evidence type="ECO:0000256" key="6">
    <source>
        <dbReference type="ARBA" id="ARBA00023180"/>
    </source>
</evidence>
<dbReference type="VEuPathDB" id="TriTrypDB:Tb927.5.5510"/>
<dbReference type="Gene3D" id="3.90.150.10">
    <property type="entry name" value="Variant Surface Glycoprotein, subunit A domain 1"/>
    <property type="match status" value="1"/>
</dbReference>
<evidence type="ECO:0000256" key="7">
    <source>
        <dbReference type="ARBA" id="ARBA00023288"/>
    </source>
</evidence>
<feature type="compositionally biased region" description="Basic and acidic residues" evidence="8">
    <location>
        <begin position="396"/>
        <end position="409"/>
    </location>
</feature>
<dbReference type="SUPFAM" id="SSF58087">
    <property type="entry name" value="Variant surface glycoprotein (N-terminal domain)"/>
    <property type="match status" value="1"/>
</dbReference>
<evidence type="ECO:0000256" key="4">
    <source>
        <dbReference type="ARBA" id="ARBA00022622"/>
    </source>
</evidence>
<evidence type="ECO:0000313" key="12">
    <source>
        <dbReference type="EMBL" id="APD74633.1"/>
    </source>
</evidence>
<keyword evidence="6" id="KW-0325">Glycoprotein</keyword>
<evidence type="ECO:0000256" key="8">
    <source>
        <dbReference type="SAM" id="MobiDB-lite"/>
    </source>
</evidence>
<dbReference type="AlphaFoldDB" id="A0A1J0R9T4"/>
<evidence type="ECO:0000259" key="11">
    <source>
        <dbReference type="Pfam" id="PF10659"/>
    </source>
</evidence>
<dbReference type="Gene3D" id="1.10.470.10">
    <property type="entry name" value="Variant Surface Glycoprotein, subunit A, domain 2"/>
    <property type="match status" value="1"/>
</dbReference>